<dbReference type="GO" id="GO:0043565">
    <property type="term" value="F:sequence-specific DNA binding"/>
    <property type="evidence" value="ECO:0007669"/>
    <property type="project" value="InterPro"/>
</dbReference>
<gene>
    <name evidence="5" type="ORF">Cha6605_0239</name>
</gene>
<evidence type="ECO:0000256" key="3">
    <source>
        <dbReference type="ARBA" id="ARBA00023163"/>
    </source>
</evidence>
<evidence type="ECO:0000259" key="4">
    <source>
        <dbReference type="PROSITE" id="PS01124"/>
    </source>
</evidence>
<dbReference type="AlphaFoldDB" id="K9UAT3"/>
<reference evidence="5 6" key="1">
    <citation type="submission" date="2012-05" db="EMBL/GenBank/DDBJ databases">
        <title>Finished chromosome of genome of Chamaesiphon sp. PCC 6605.</title>
        <authorList>
            <consortium name="US DOE Joint Genome Institute"/>
            <person name="Gugger M."/>
            <person name="Coursin T."/>
            <person name="Rippka R."/>
            <person name="Tandeau De Marsac N."/>
            <person name="Huntemann M."/>
            <person name="Wei C.-L."/>
            <person name="Han J."/>
            <person name="Detter J.C."/>
            <person name="Han C."/>
            <person name="Tapia R."/>
            <person name="Chen A."/>
            <person name="Kyrpides N."/>
            <person name="Mavromatis K."/>
            <person name="Markowitz V."/>
            <person name="Szeto E."/>
            <person name="Ivanova N."/>
            <person name="Pagani I."/>
            <person name="Pati A."/>
            <person name="Goodwin L."/>
            <person name="Nordberg H.P."/>
            <person name="Cantor M.N."/>
            <person name="Hua S.X."/>
            <person name="Woyke T."/>
            <person name="Kerfeld C.A."/>
        </authorList>
    </citation>
    <scope>NUCLEOTIDE SEQUENCE [LARGE SCALE GENOMIC DNA]</scope>
    <source>
        <strain evidence="6">ATCC 27169 / PCC 6605</strain>
    </source>
</reference>
<protein>
    <submittedName>
        <fullName evidence="5">Transcriptional regulator containing an amidase domain and an AraC-type DNA-binding HTH domain</fullName>
    </submittedName>
</protein>
<dbReference type="SUPFAM" id="SSF46689">
    <property type="entry name" value="Homeodomain-like"/>
    <property type="match status" value="2"/>
</dbReference>
<dbReference type="GO" id="GO:0003700">
    <property type="term" value="F:DNA-binding transcription factor activity"/>
    <property type="evidence" value="ECO:0007669"/>
    <property type="project" value="InterPro"/>
</dbReference>
<accession>K9UAT3</accession>
<keyword evidence="1" id="KW-0805">Transcription regulation</keyword>
<dbReference type="PROSITE" id="PS01124">
    <property type="entry name" value="HTH_ARAC_FAMILY_2"/>
    <property type="match status" value="1"/>
</dbReference>
<dbReference type="KEGG" id="cmp:Cha6605_0239"/>
<dbReference type="PANTHER" id="PTHR46796">
    <property type="entry name" value="HTH-TYPE TRANSCRIPTIONAL ACTIVATOR RHAS-RELATED"/>
    <property type="match status" value="1"/>
</dbReference>
<dbReference type="PROSITE" id="PS00041">
    <property type="entry name" value="HTH_ARAC_FAMILY_1"/>
    <property type="match status" value="1"/>
</dbReference>
<evidence type="ECO:0000313" key="6">
    <source>
        <dbReference type="Proteomes" id="UP000010366"/>
    </source>
</evidence>
<keyword evidence="2 5" id="KW-0238">DNA-binding</keyword>
<proteinExistence type="predicted"/>
<dbReference type="STRING" id="1173020.Cha6605_0239"/>
<dbReference type="OrthoDB" id="516574at2"/>
<keyword evidence="3" id="KW-0804">Transcription</keyword>
<dbReference type="PRINTS" id="PR00032">
    <property type="entry name" value="HTHARAC"/>
</dbReference>
<evidence type="ECO:0000313" key="5">
    <source>
        <dbReference type="EMBL" id="AFY91541.1"/>
    </source>
</evidence>
<dbReference type="RefSeq" id="WP_015157736.1">
    <property type="nucleotide sequence ID" value="NC_019697.1"/>
</dbReference>
<evidence type="ECO:0000256" key="2">
    <source>
        <dbReference type="ARBA" id="ARBA00023125"/>
    </source>
</evidence>
<dbReference type="eggNOG" id="COG4977">
    <property type="taxonomic scope" value="Bacteria"/>
</dbReference>
<dbReference type="SMART" id="SM00342">
    <property type="entry name" value="HTH_ARAC"/>
    <property type="match status" value="1"/>
</dbReference>
<dbReference type="InterPro" id="IPR018062">
    <property type="entry name" value="HTH_AraC-typ_CS"/>
</dbReference>
<dbReference type="PATRIC" id="fig|1173020.3.peg.283"/>
<dbReference type="InterPro" id="IPR020449">
    <property type="entry name" value="Tscrpt_reg_AraC-type_HTH"/>
</dbReference>
<dbReference type="HOGENOM" id="CLU_000445_88_4_3"/>
<dbReference type="Pfam" id="PF12833">
    <property type="entry name" value="HTH_18"/>
    <property type="match status" value="1"/>
</dbReference>
<dbReference type="EMBL" id="CP003600">
    <property type="protein sequence ID" value="AFY91541.1"/>
    <property type="molecule type" value="Genomic_DNA"/>
</dbReference>
<evidence type="ECO:0000256" key="1">
    <source>
        <dbReference type="ARBA" id="ARBA00023015"/>
    </source>
</evidence>
<organism evidence="5 6">
    <name type="scientific">Chamaesiphon minutus (strain ATCC 27169 / PCC 6605)</name>
    <dbReference type="NCBI Taxonomy" id="1173020"/>
    <lineage>
        <taxon>Bacteria</taxon>
        <taxon>Bacillati</taxon>
        <taxon>Cyanobacteriota</taxon>
        <taxon>Cyanophyceae</taxon>
        <taxon>Gomontiellales</taxon>
        <taxon>Chamaesiphonaceae</taxon>
        <taxon>Chamaesiphon</taxon>
    </lineage>
</organism>
<dbReference type="InterPro" id="IPR009057">
    <property type="entry name" value="Homeodomain-like_sf"/>
</dbReference>
<dbReference type="Proteomes" id="UP000010366">
    <property type="component" value="Chromosome"/>
</dbReference>
<dbReference type="InterPro" id="IPR018060">
    <property type="entry name" value="HTH_AraC"/>
</dbReference>
<keyword evidence="6" id="KW-1185">Reference proteome</keyword>
<feature type="domain" description="HTH araC/xylS-type" evidence="4">
    <location>
        <begin position="203"/>
        <end position="301"/>
    </location>
</feature>
<sequence>MSAGKILAIDYFQPDSTSTFIPRPRIHSSQQAGWKNIQIAHYQLPAIEIPETTNLQHFISVPSWKQPTEVEMVANGKRHLFQHDPNEIGYIEILPAHTSLRVRTNHAADTTHCYLDPIFLTHAAYESANPEQVELKLSLSVTDPLVCQIVLALKTVLETDATNSCFYAESMATALAAHFLRKYSTRKYVLPEYEDGLCRYKLKQALEYMNVHLSENVSLAAISDELGISQYYFCRLFKRSTGMTPHAYLIQQRVERAKQLLKQKEGTMLDIANDCGFANPSHFAKHFRRLIGVSPNQFRKI</sequence>
<dbReference type="InterPro" id="IPR050204">
    <property type="entry name" value="AraC_XylS_family_regulators"/>
</dbReference>
<dbReference type="Gene3D" id="1.10.10.60">
    <property type="entry name" value="Homeodomain-like"/>
    <property type="match status" value="2"/>
</dbReference>
<name>K9UAT3_CHAP6</name>
<dbReference type="PANTHER" id="PTHR46796:SF6">
    <property type="entry name" value="ARAC SUBFAMILY"/>
    <property type="match status" value="1"/>
</dbReference>